<feature type="compositionally biased region" description="Acidic residues" evidence="1">
    <location>
        <begin position="154"/>
        <end position="163"/>
    </location>
</feature>
<dbReference type="PANTHER" id="PTHR36884">
    <property type="entry name" value="FIP1[III]-LIKE PROTEIN"/>
    <property type="match status" value="1"/>
</dbReference>
<organism evidence="2 3">
    <name type="scientific">Rhododendron griersonianum</name>
    <dbReference type="NCBI Taxonomy" id="479676"/>
    <lineage>
        <taxon>Eukaryota</taxon>
        <taxon>Viridiplantae</taxon>
        <taxon>Streptophyta</taxon>
        <taxon>Embryophyta</taxon>
        <taxon>Tracheophyta</taxon>
        <taxon>Spermatophyta</taxon>
        <taxon>Magnoliopsida</taxon>
        <taxon>eudicotyledons</taxon>
        <taxon>Gunneridae</taxon>
        <taxon>Pentapetalae</taxon>
        <taxon>asterids</taxon>
        <taxon>Ericales</taxon>
        <taxon>Ericaceae</taxon>
        <taxon>Ericoideae</taxon>
        <taxon>Rhodoreae</taxon>
        <taxon>Rhododendron</taxon>
    </lineage>
</organism>
<dbReference type="EMBL" id="JACTNZ010000001">
    <property type="protein sequence ID" value="KAG5564066.1"/>
    <property type="molecule type" value="Genomic_DNA"/>
</dbReference>
<dbReference type="Proteomes" id="UP000823749">
    <property type="component" value="Chromosome 1"/>
</dbReference>
<proteinExistence type="predicted"/>
<dbReference type="PANTHER" id="PTHR36884:SF1">
    <property type="entry name" value="FIP1[V]-LIKE PROTEIN"/>
    <property type="match status" value="1"/>
</dbReference>
<feature type="region of interest" description="Disordered" evidence="1">
    <location>
        <begin position="126"/>
        <end position="164"/>
    </location>
</feature>
<feature type="compositionally biased region" description="Pro residues" evidence="1">
    <location>
        <begin position="23"/>
        <end position="34"/>
    </location>
</feature>
<dbReference type="InterPro" id="IPR044976">
    <property type="entry name" value="FIPS5/FIPS3-like"/>
</dbReference>
<keyword evidence="3" id="KW-1185">Reference proteome</keyword>
<dbReference type="GO" id="GO:0016607">
    <property type="term" value="C:nuclear speck"/>
    <property type="evidence" value="ECO:0007669"/>
    <property type="project" value="TreeGrafter"/>
</dbReference>
<dbReference type="GO" id="GO:0006397">
    <property type="term" value="P:mRNA processing"/>
    <property type="evidence" value="ECO:0007669"/>
    <property type="project" value="InterPro"/>
</dbReference>
<feature type="compositionally biased region" description="Basic and acidic residues" evidence="1">
    <location>
        <begin position="211"/>
        <end position="228"/>
    </location>
</feature>
<feature type="region of interest" description="Disordered" evidence="1">
    <location>
        <begin position="1"/>
        <end position="110"/>
    </location>
</feature>
<evidence type="ECO:0000313" key="3">
    <source>
        <dbReference type="Proteomes" id="UP000823749"/>
    </source>
</evidence>
<evidence type="ECO:0008006" key="4">
    <source>
        <dbReference type="Google" id="ProtNLM"/>
    </source>
</evidence>
<feature type="compositionally biased region" description="Low complexity" evidence="1">
    <location>
        <begin position="47"/>
        <end position="64"/>
    </location>
</feature>
<name>A0AAV6LGF6_9ERIC</name>
<dbReference type="GO" id="GO:0003723">
    <property type="term" value="F:RNA binding"/>
    <property type="evidence" value="ECO:0007669"/>
    <property type="project" value="TreeGrafter"/>
</dbReference>
<feature type="compositionally biased region" description="Low complexity" evidence="1">
    <location>
        <begin position="73"/>
        <end position="84"/>
    </location>
</feature>
<evidence type="ECO:0000256" key="1">
    <source>
        <dbReference type="SAM" id="MobiDB-lite"/>
    </source>
</evidence>
<feature type="region of interest" description="Disordered" evidence="1">
    <location>
        <begin position="211"/>
        <end position="234"/>
    </location>
</feature>
<reference evidence="2" key="1">
    <citation type="submission" date="2020-08" db="EMBL/GenBank/DDBJ databases">
        <title>Plant Genome Project.</title>
        <authorList>
            <person name="Zhang R.-G."/>
        </authorList>
    </citation>
    <scope>NUCLEOTIDE SEQUENCE</scope>
    <source>
        <strain evidence="2">WSP0</strain>
        <tissue evidence="2">Leaf</tissue>
    </source>
</reference>
<sequence>MEDDEEFGDLYTDVLSQFQPSPALSPPPVPPKPPIDLNLSTHDDVFPLGAAPNPNPKLNLNFTLSHHTQTLASNSPPDSNRNSNQEAVRDEGLADGASSESRVLERGGKDDFLVVEKNEGLIDKEENFDRFDIEEAEEEEPVIPGVSDRRGEGNDDWESESDDDLKIVLNESNHDGMVMEGLGDEDDDDDPLVIVADSDPGHVPMEEREWAEDAKARGADGERKEGGEGARANGGAVVAPKIGFNSSFTYQPFHSQFKYVRPGTAPMPVPVGLVGAPGQVRPPVNMGPVSGFGRGDWRPTGIRNAFPMQKNLHPGSGMNVWGNNTAGRGFGSGLDFTLPSHK</sequence>
<comment type="caution">
    <text evidence="2">The sequence shown here is derived from an EMBL/GenBank/DDBJ whole genome shotgun (WGS) entry which is preliminary data.</text>
</comment>
<protein>
    <recommendedName>
        <fullName evidence="4">FIP1[V]-like protein</fullName>
    </recommendedName>
</protein>
<evidence type="ECO:0000313" key="2">
    <source>
        <dbReference type="EMBL" id="KAG5564066.1"/>
    </source>
</evidence>
<accession>A0AAV6LGF6</accession>
<gene>
    <name evidence="2" type="ORF">RHGRI_000289</name>
</gene>
<dbReference type="AlphaFoldDB" id="A0AAV6LGF6"/>